<accession>A0A1M4XM97</accession>
<dbReference type="Proteomes" id="UP000184346">
    <property type="component" value="Unassembled WGS sequence"/>
</dbReference>
<dbReference type="InterPro" id="IPR029058">
    <property type="entry name" value="AB_hydrolase_fold"/>
</dbReference>
<protein>
    <recommendedName>
        <fullName evidence="4">Alpha/beta hydrolase</fullName>
    </recommendedName>
</protein>
<evidence type="ECO:0000313" key="2">
    <source>
        <dbReference type="EMBL" id="SHE94393.1"/>
    </source>
</evidence>
<dbReference type="AlphaFoldDB" id="A0A1M4XM97"/>
<feature type="region of interest" description="Disordered" evidence="1">
    <location>
        <begin position="55"/>
        <end position="78"/>
    </location>
</feature>
<dbReference type="RefSeq" id="WP_139249077.1">
    <property type="nucleotide sequence ID" value="NZ_FQUJ01000005.1"/>
</dbReference>
<name>A0A1M4XM97_9GAMM</name>
<evidence type="ECO:0008006" key="4">
    <source>
        <dbReference type="Google" id="ProtNLM"/>
    </source>
</evidence>
<evidence type="ECO:0000256" key="1">
    <source>
        <dbReference type="SAM" id="MobiDB-lite"/>
    </source>
</evidence>
<dbReference type="STRING" id="1121942.SAMN02745148_01504"/>
<organism evidence="2 3">
    <name type="scientific">Modicisalibacter ilicicola DSM 19980</name>
    <dbReference type="NCBI Taxonomy" id="1121942"/>
    <lineage>
        <taxon>Bacteria</taxon>
        <taxon>Pseudomonadati</taxon>
        <taxon>Pseudomonadota</taxon>
        <taxon>Gammaproteobacteria</taxon>
        <taxon>Oceanospirillales</taxon>
        <taxon>Halomonadaceae</taxon>
        <taxon>Modicisalibacter</taxon>
    </lineage>
</organism>
<reference evidence="2 3" key="1">
    <citation type="submission" date="2016-11" db="EMBL/GenBank/DDBJ databases">
        <authorList>
            <person name="Jaros S."/>
            <person name="Januszkiewicz K."/>
            <person name="Wedrychowicz H."/>
        </authorList>
    </citation>
    <scope>NUCLEOTIDE SEQUENCE [LARGE SCALE GENOMIC DNA]</scope>
    <source>
        <strain evidence="2 3">DSM 19980</strain>
    </source>
</reference>
<gene>
    <name evidence="2" type="ORF">SAMN02745148_01504</name>
</gene>
<dbReference type="SUPFAM" id="SSF53474">
    <property type="entry name" value="alpha/beta-Hydrolases"/>
    <property type="match status" value="1"/>
</dbReference>
<keyword evidence="3" id="KW-1185">Reference proteome</keyword>
<proteinExistence type="predicted"/>
<dbReference type="EMBL" id="FQUJ01000005">
    <property type="protein sequence ID" value="SHE94393.1"/>
    <property type="molecule type" value="Genomic_DNA"/>
</dbReference>
<evidence type="ECO:0000313" key="3">
    <source>
        <dbReference type="Proteomes" id="UP000184346"/>
    </source>
</evidence>
<dbReference type="OrthoDB" id="7170026at2"/>
<dbReference type="Gene3D" id="3.40.50.1820">
    <property type="entry name" value="alpha/beta hydrolase"/>
    <property type="match status" value="1"/>
</dbReference>
<sequence>MLLQLLEADIRVNVIGHSLGARVALTALNLLGERGAPRRLDQLFLWQPAVADNALSPDTPFTDTPPRNELVPPDPNRPGREVHPLGMGTFPGAHRAVRNIVVLHSHEDGILGPSDRETPGEWYDPRDWFQRAGTFIEASSDDRTGKLGGAYSKKWWTFPPEIAGGLGYFRDYYFERGRALAPGQWEAACLIHLQQRSADDASVRYRIDRAWEALTRAIVDEARRVMAALPPGPLDSETPLPEYDLLKPLAHRGIISERLALIFARQLRQLGQRDGWQPRDVEVRPALGLVGFVEVQNEDFFRDKFRTNQFDFVNQTTWLFEHSAMKYPTEEIFVKSYQEGIINRIKEKSRFGQY</sequence>